<evidence type="ECO:0000313" key="1">
    <source>
        <dbReference type="EMBL" id="XCJ74082.1"/>
    </source>
</evidence>
<protein>
    <submittedName>
        <fullName evidence="1">Uncharacterized protein</fullName>
    </submittedName>
</protein>
<proteinExistence type="predicted"/>
<organism evidence="1">
    <name type="scientific">Streptomyces tabacisoli</name>
    <dbReference type="NCBI Taxonomy" id="3156398"/>
    <lineage>
        <taxon>Bacteria</taxon>
        <taxon>Bacillati</taxon>
        <taxon>Actinomycetota</taxon>
        <taxon>Actinomycetes</taxon>
        <taxon>Kitasatosporales</taxon>
        <taxon>Streptomycetaceae</taxon>
        <taxon>Streptomyces</taxon>
    </lineage>
</organism>
<dbReference type="AlphaFoldDB" id="A0AAU8J019"/>
<dbReference type="RefSeq" id="WP_353945530.1">
    <property type="nucleotide sequence ID" value="NZ_CP159534.1"/>
</dbReference>
<reference evidence="1" key="1">
    <citation type="submission" date="2024-06" db="EMBL/GenBank/DDBJ databases">
        <title>Streptomyces sp. strain HUAS MG91 genome sequences.</title>
        <authorList>
            <person name="Mo P."/>
        </authorList>
    </citation>
    <scope>NUCLEOTIDE SEQUENCE</scope>
    <source>
        <strain evidence="1">HUAS MG91</strain>
    </source>
</reference>
<accession>A0AAU8J019</accession>
<dbReference type="KEGG" id="stac:ABII15_30755"/>
<gene>
    <name evidence="1" type="ORF">ABII15_30755</name>
</gene>
<sequence length="52" mass="5714">MTTASETIPREGRILKSFRHLDASGNGFDEYDDDVADETASANWLWGPVAAE</sequence>
<dbReference type="EMBL" id="CP159534">
    <property type="protein sequence ID" value="XCJ74082.1"/>
    <property type="molecule type" value="Genomic_DNA"/>
</dbReference>
<name>A0AAU8J019_9ACTN</name>